<organism evidence="1">
    <name type="scientific">Eucalyptus grandis</name>
    <name type="common">Flooded gum</name>
    <dbReference type="NCBI Taxonomy" id="71139"/>
    <lineage>
        <taxon>Eukaryota</taxon>
        <taxon>Viridiplantae</taxon>
        <taxon>Streptophyta</taxon>
        <taxon>Embryophyta</taxon>
        <taxon>Tracheophyta</taxon>
        <taxon>Spermatophyta</taxon>
        <taxon>Magnoliopsida</taxon>
        <taxon>eudicotyledons</taxon>
        <taxon>Gunneridae</taxon>
        <taxon>Pentapetalae</taxon>
        <taxon>rosids</taxon>
        <taxon>malvids</taxon>
        <taxon>Myrtales</taxon>
        <taxon>Myrtaceae</taxon>
        <taxon>Myrtoideae</taxon>
        <taxon>Eucalypteae</taxon>
        <taxon>Eucalyptus</taxon>
    </lineage>
</organism>
<name>A0A058ZX30_EUCGR</name>
<reference evidence="1" key="1">
    <citation type="submission" date="2013-07" db="EMBL/GenBank/DDBJ databases">
        <title>The genome of Eucalyptus grandis.</title>
        <authorList>
            <person name="Schmutz J."/>
            <person name="Hayes R."/>
            <person name="Myburg A."/>
            <person name="Tuskan G."/>
            <person name="Grattapaglia D."/>
            <person name="Rokhsar D.S."/>
        </authorList>
    </citation>
    <scope>NUCLEOTIDE SEQUENCE</scope>
    <source>
        <tissue evidence="1">Leaf extractions</tissue>
    </source>
</reference>
<dbReference type="Gramene" id="KCW46357">
    <property type="protein sequence ID" value="KCW46357"/>
    <property type="gene ID" value="EUGRSUZ_K00206"/>
</dbReference>
<gene>
    <name evidence="1" type="ORF">EUGRSUZ_K00206</name>
</gene>
<evidence type="ECO:0000313" key="1">
    <source>
        <dbReference type="EMBL" id="KCW46357.1"/>
    </source>
</evidence>
<sequence length="67" mass="8265">MPHRLANQCRWYSQHSSCLRTMKHLSCTKAHISYIYITRKRSNFHFLFFYFFQSETFTATTQKEMYL</sequence>
<dbReference type="EMBL" id="KK198763">
    <property type="protein sequence ID" value="KCW46357.1"/>
    <property type="molecule type" value="Genomic_DNA"/>
</dbReference>
<dbReference type="InParanoid" id="A0A058ZX30"/>
<accession>A0A058ZX30</accession>
<protein>
    <submittedName>
        <fullName evidence="1">Uncharacterized protein</fullName>
    </submittedName>
</protein>
<dbReference type="AlphaFoldDB" id="A0A058ZX30"/>
<proteinExistence type="predicted"/>